<sequence length="185" mass="20856">MSELVERAKAFALEAHKGQNRNNRAETPMMEHVSEVASLVEQSGGSKEEVVAAWLHDVVEDTHSVIQDIFDNFGEEVTSIVFGLTDLPEFRNLHTRERKAAQARRIRCLNDSVKRVKLADQISNVRSTAVDPPVQWSRQRCFYYIEGARQVIEECLGISSFLEDEFCKAYNAAKLVHGESTTDAS</sequence>
<dbReference type="AlphaFoldDB" id="A0A1F8GCB3"/>
<dbReference type="PANTHER" id="PTHR46246">
    <property type="entry name" value="GUANOSINE-3',5'-BIS(DIPHOSPHATE) 3'-PYROPHOSPHOHYDROLASE MESH1"/>
    <property type="match status" value="1"/>
</dbReference>
<dbReference type="Pfam" id="PF13328">
    <property type="entry name" value="HD_4"/>
    <property type="match status" value="1"/>
</dbReference>
<proteinExistence type="predicted"/>
<dbReference type="Proteomes" id="UP000178227">
    <property type="component" value="Unassembled WGS sequence"/>
</dbReference>
<evidence type="ECO:0000313" key="1">
    <source>
        <dbReference type="EMBL" id="OGN22680.1"/>
    </source>
</evidence>
<organism evidence="1 2">
    <name type="scientific">Candidatus Yanofskybacteria bacterium RIFCSPLOWO2_01_FULL_42_49</name>
    <dbReference type="NCBI Taxonomy" id="1802694"/>
    <lineage>
        <taxon>Bacteria</taxon>
        <taxon>Candidatus Yanofskyibacteriota</taxon>
    </lineage>
</organism>
<gene>
    <name evidence="1" type="ORF">A2918_01095</name>
</gene>
<evidence type="ECO:0000313" key="2">
    <source>
        <dbReference type="Proteomes" id="UP000178227"/>
    </source>
</evidence>
<name>A0A1F8GCB3_9BACT</name>
<accession>A0A1F8GCB3</accession>
<comment type="caution">
    <text evidence="1">The sequence shown here is derived from an EMBL/GenBank/DDBJ whole genome shotgun (WGS) entry which is preliminary data.</text>
</comment>
<protein>
    <recommendedName>
        <fullName evidence="3">HD/PDEase domain-containing protein</fullName>
    </recommendedName>
</protein>
<dbReference type="Gene3D" id="1.10.3210.10">
    <property type="entry name" value="Hypothetical protein af1432"/>
    <property type="match status" value="1"/>
</dbReference>
<dbReference type="EMBL" id="MGKI01000010">
    <property type="protein sequence ID" value="OGN22680.1"/>
    <property type="molecule type" value="Genomic_DNA"/>
</dbReference>
<dbReference type="PANTHER" id="PTHR46246:SF1">
    <property type="entry name" value="GUANOSINE-3',5'-BIS(DIPHOSPHATE) 3'-PYROPHOSPHOHYDROLASE MESH1"/>
    <property type="match status" value="1"/>
</dbReference>
<dbReference type="SUPFAM" id="SSF109604">
    <property type="entry name" value="HD-domain/PDEase-like"/>
    <property type="match status" value="1"/>
</dbReference>
<dbReference type="InterPro" id="IPR052194">
    <property type="entry name" value="MESH1"/>
</dbReference>
<dbReference type="GO" id="GO:0008893">
    <property type="term" value="F:guanosine-3',5'-bis(diphosphate) 3'-diphosphatase activity"/>
    <property type="evidence" value="ECO:0007669"/>
    <property type="project" value="TreeGrafter"/>
</dbReference>
<dbReference type="STRING" id="1802694.A2918_01095"/>
<evidence type="ECO:0008006" key="3">
    <source>
        <dbReference type="Google" id="ProtNLM"/>
    </source>
</evidence>
<reference evidence="1 2" key="1">
    <citation type="journal article" date="2016" name="Nat. Commun.">
        <title>Thousands of microbial genomes shed light on interconnected biogeochemical processes in an aquifer system.</title>
        <authorList>
            <person name="Anantharaman K."/>
            <person name="Brown C.T."/>
            <person name="Hug L.A."/>
            <person name="Sharon I."/>
            <person name="Castelle C.J."/>
            <person name="Probst A.J."/>
            <person name="Thomas B.C."/>
            <person name="Singh A."/>
            <person name="Wilkins M.J."/>
            <person name="Karaoz U."/>
            <person name="Brodie E.L."/>
            <person name="Williams K.H."/>
            <person name="Hubbard S.S."/>
            <person name="Banfield J.F."/>
        </authorList>
    </citation>
    <scope>NUCLEOTIDE SEQUENCE [LARGE SCALE GENOMIC DNA]</scope>
</reference>